<reference evidence="1 2" key="1">
    <citation type="submission" date="2018-08" db="EMBL/GenBank/DDBJ databases">
        <title>Lysobacter soli KCTC 22011, whole genome shotgun sequence.</title>
        <authorList>
            <person name="Zhang X."/>
            <person name="Feng G."/>
            <person name="Zhu H."/>
        </authorList>
    </citation>
    <scope>NUCLEOTIDE SEQUENCE [LARGE SCALE GENOMIC DNA]</scope>
    <source>
        <strain evidence="1 2">KCTC 22011</strain>
    </source>
</reference>
<comment type="caution">
    <text evidence="1">The sequence shown here is derived from an EMBL/GenBank/DDBJ whole genome shotgun (WGS) entry which is preliminary data.</text>
</comment>
<organism evidence="1 2">
    <name type="scientific">Lysobacter soli</name>
    <dbReference type="NCBI Taxonomy" id="453783"/>
    <lineage>
        <taxon>Bacteria</taxon>
        <taxon>Pseudomonadati</taxon>
        <taxon>Pseudomonadota</taxon>
        <taxon>Gammaproteobacteria</taxon>
        <taxon>Lysobacterales</taxon>
        <taxon>Lysobacteraceae</taxon>
        <taxon>Lysobacter</taxon>
    </lineage>
</organism>
<evidence type="ECO:0000313" key="2">
    <source>
        <dbReference type="Proteomes" id="UP000256829"/>
    </source>
</evidence>
<proteinExistence type="predicted"/>
<protein>
    <submittedName>
        <fullName evidence="1">Uncharacterized protein</fullName>
    </submittedName>
</protein>
<accession>A0A3D8VAP9</accession>
<sequence length="167" mass="18454">MRRLAPSIAIVEIAMKAFGLPLLSLCLLAGPCVAGQDSPGPTPVSNATGCGRISIFDVAPRSQDLYRARLMNLDGQLPGPAGAKSFRVTPGRHVLQVAELIDPEQFNDVQRRQRDMRANPYKDLVVDVQPNTTYLLGARLVEARRNYITDGSYWEPVIYQQNSEKCQ</sequence>
<dbReference type="AlphaFoldDB" id="A0A3D8VAP9"/>
<dbReference type="RefSeq" id="WP_115843156.1">
    <property type="nucleotide sequence ID" value="NZ_CP183976.1"/>
</dbReference>
<dbReference type="Proteomes" id="UP000256829">
    <property type="component" value="Unassembled WGS sequence"/>
</dbReference>
<dbReference type="EMBL" id="QTJR01000010">
    <property type="protein sequence ID" value="RDY66319.1"/>
    <property type="molecule type" value="Genomic_DNA"/>
</dbReference>
<evidence type="ECO:0000313" key="1">
    <source>
        <dbReference type="EMBL" id="RDY66319.1"/>
    </source>
</evidence>
<keyword evidence="2" id="KW-1185">Reference proteome</keyword>
<name>A0A3D8VAP9_9GAMM</name>
<gene>
    <name evidence="1" type="ORF">DX912_13650</name>
</gene>